<dbReference type="RefSeq" id="WP_323439343.1">
    <property type="nucleotide sequence ID" value="NZ_JAYFUH010000249.1"/>
</dbReference>
<evidence type="ECO:0000256" key="1">
    <source>
        <dbReference type="ARBA" id="ARBA00004127"/>
    </source>
</evidence>
<dbReference type="InterPro" id="IPR007318">
    <property type="entry name" value="Phopholipid_MeTrfase"/>
</dbReference>
<evidence type="ECO:0000256" key="2">
    <source>
        <dbReference type="ARBA" id="ARBA00022692"/>
    </source>
</evidence>
<dbReference type="Proteomes" id="UP001301653">
    <property type="component" value="Unassembled WGS sequence"/>
</dbReference>
<accession>A0ABU5V8P6</accession>
<protein>
    <submittedName>
        <fullName evidence="6">Isoprenylcysteine carboxylmethyltransferase family protein</fullName>
        <ecNumber evidence="6">2.1.1.100</ecNumber>
        <ecNumber evidence="6">2.1.1.334</ecNumber>
    </submittedName>
</protein>
<sequence length="153" mass="17158">MTTLDTRLPPPIVLLLCGLLAWLCAHQLPGFAFSLPVRITIVTVTASAGVLLNLVPKLLFQRAGTTVNPLRPQRTTQLVTHGVYRFTRNPMYLGQALVLLAACLWLRNAVALGVVPVFIAYITRFQILPEERHLAQRFGPAFDAFRARTRRWL</sequence>
<organism evidence="6 7">
    <name type="scientific">Stenotrophomonas capsici</name>
    <dbReference type="NCBI Taxonomy" id="3110230"/>
    <lineage>
        <taxon>Bacteria</taxon>
        <taxon>Pseudomonadati</taxon>
        <taxon>Pseudomonadota</taxon>
        <taxon>Gammaproteobacteria</taxon>
        <taxon>Lysobacterales</taxon>
        <taxon>Lysobacteraceae</taxon>
        <taxon>Stenotrophomonas</taxon>
    </lineage>
</organism>
<gene>
    <name evidence="6" type="ORF">VA603_15155</name>
</gene>
<dbReference type="PANTHER" id="PTHR12714">
    <property type="entry name" value="PROTEIN-S ISOPRENYLCYSTEINE O-METHYLTRANSFERASE"/>
    <property type="match status" value="1"/>
</dbReference>
<keyword evidence="3 5" id="KW-1133">Transmembrane helix</keyword>
<evidence type="ECO:0000256" key="3">
    <source>
        <dbReference type="ARBA" id="ARBA00022989"/>
    </source>
</evidence>
<dbReference type="Gene3D" id="1.20.120.1630">
    <property type="match status" value="1"/>
</dbReference>
<keyword evidence="7" id="KW-1185">Reference proteome</keyword>
<keyword evidence="6" id="KW-0808">Transferase</keyword>
<name>A0ABU5V8P6_9GAMM</name>
<evidence type="ECO:0000313" key="7">
    <source>
        <dbReference type="Proteomes" id="UP001301653"/>
    </source>
</evidence>
<feature type="transmembrane region" description="Helical" evidence="5">
    <location>
        <begin position="37"/>
        <end position="55"/>
    </location>
</feature>
<dbReference type="EC" id="2.1.1.334" evidence="6"/>
<dbReference type="PANTHER" id="PTHR12714:SF24">
    <property type="entry name" value="SLR1182 PROTEIN"/>
    <property type="match status" value="1"/>
</dbReference>
<proteinExistence type="predicted"/>
<dbReference type="Pfam" id="PF04191">
    <property type="entry name" value="PEMT"/>
    <property type="match status" value="1"/>
</dbReference>
<dbReference type="GO" id="GO:0032259">
    <property type="term" value="P:methylation"/>
    <property type="evidence" value="ECO:0007669"/>
    <property type="project" value="UniProtKB-KW"/>
</dbReference>
<keyword evidence="2 5" id="KW-0812">Transmembrane</keyword>
<keyword evidence="6" id="KW-0489">Methyltransferase</keyword>
<reference evidence="6 7" key="1">
    <citation type="submission" date="2023-12" db="EMBL/GenBank/DDBJ databases">
        <title>Stenotrophomonas guangdongensis sp. nov., isolated from wilted pepper plants (Capsicum annuum).</title>
        <authorList>
            <person name="Qiu M."/>
            <person name="Li Y."/>
            <person name="Liu Q."/>
            <person name="Zhang X."/>
            <person name="Huang Y."/>
            <person name="Guo R."/>
            <person name="Hu M."/>
            <person name="Zhou J."/>
            <person name="Zhou X."/>
        </authorList>
    </citation>
    <scope>NUCLEOTIDE SEQUENCE [LARGE SCALE GENOMIC DNA]</scope>
    <source>
        <strain evidence="6 7">MH1</strain>
    </source>
</reference>
<evidence type="ECO:0000256" key="5">
    <source>
        <dbReference type="SAM" id="Phobius"/>
    </source>
</evidence>
<comment type="subcellular location">
    <subcellularLocation>
        <location evidence="1">Endomembrane system</location>
        <topology evidence="1">Multi-pass membrane protein</topology>
    </subcellularLocation>
</comment>
<dbReference type="EMBL" id="JAYFUH010000249">
    <property type="protein sequence ID" value="MEA5668885.1"/>
    <property type="molecule type" value="Genomic_DNA"/>
</dbReference>
<evidence type="ECO:0000313" key="6">
    <source>
        <dbReference type="EMBL" id="MEA5668885.1"/>
    </source>
</evidence>
<keyword evidence="4 5" id="KW-0472">Membrane</keyword>
<feature type="transmembrane region" description="Helical" evidence="5">
    <location>
        <begin position="96"/>
        <end position="122"/>
    </location>
</feature>
<evidence type="ECO:0000256" key="4">
    <source>
        <dbReference type="ARBA" id="ARBA00023136"/>
    </source>
</evidence>
<dbReference type="GO" id="GO:0004671">
    <property type="term" value="F:protein C-terminal S-isoprenylcysteine carboxyl O-methyltransferase activity"/>
    <property type="evidence" value="ECO:0007669"/>
    <property type="project" value="UniProtKB-EC"/>
</dbReference>
<dbReference type="EC" id="2.1.1.100" evidence="6"/>
<comment type="caution">
    <text evidence="6">The sequence shown here is derived from an EMBL/GenBank/DDBJ whole genome shotgun (WGS) entry which is preliminary data.</text>
</comment>